<dbReference type="InterPro" id="IPR011010">
    <property type="entry name" value="DNA_brk_join_enz"/>
</dbReference>
<dbReference type="InterPro" id="IPR050090">
    <property type="entry name" value="Tyrosine_recombinase_XerCD"/>
</dbReference>
<protein>
    <submittedName>
        <fullName evidence="3">Tyrosine-type recombinase/integrase</fullName>
    </submittedName>
</protein>
<dbReference type="GO" id="GO:0015074">
    <property type="term" value="P:DNA integration"/>
    <property type="evidence" value="ECO:0007669"/>
    <property type="project" value="InterPro"/>
</dbReference>
<evidence type="ECO:0000313" key="4">
    <source>
        <dbReference type="Proteomes" id="UP000829925"/>
    </source>
</evidence>
<dbReference type="Gene3D" id="1.10.443.10">
    <property type="entry name" value="Intergrase catalytic core"/>
    <property type="match status" value="1"/>
</dbReference>
<feature type="domain" description="Tyr recombinase" evidence="2">
    <location>
        <begin position="123"/>
        <end position="331"/>
    </location>
</feature>
<dbReference type="KEGG" id="haei:MUN82_07220"/>
<evidence type="ECO:0000256" key="1">
    <source>
        <dbReference type="ARBA" id="ARBA00023172"/>
    </source>
</evidence>
<dbReference type="InterPro" id="IPR002104">
    <property type="entry name" value="Integrase_catalytic"/>
</dbReference>
<accession>A0A8T9T1M6</accession>
<dbReference type="PANTHER" id="PTHR30349">
    <property type="entry name" value="PHAGE INTEGRASE-RELATED"/>
    <property type="match status" value="1"/>
</dbReference>
<gene>
    <name evidence="3" type="ORF">MUN82_07220</name>
</gene>
<proteinExistence type="predicted"/>
<evidence type="ECO:0000313" key="3">
    <source>
        <dbReference type="EMBL" id="UOR06883.1"/>
    </source>
</evidence>
<reference evidence="3 4" key="1">
    <citation type="submission" date="2022-04" db="EMBL/GenBank/DDBJ databases">
        <title>Hymenobacter sp. isolated from the air.</title>
        <authorList>
            <person name="Won M."/>
            <person name="Lee C.-M."/>
            <person name="Woen H.-Y."/>
            <person name="Kwon S.-W."/>
        </authorList>
    </citation>
    <scope>NUCLEOTIDE SEQUENCE [LARGE SCALE GENOMIC DNA]</scope>
    <source>
        <strain evidence="4">5413 J-13</strain>
    </source>
</reference>
<dbReference type="EMBL" id="CP095053">
    <property type="protein sequence ID" value="UOR06883.1"/>
    <property type="molecule type" value="Genomic_DNA"/>
</dbReference>
<dbReference type="InterPro" id="IPR013762">
    <property type="entry name" value="Integrase-like_cat_sf"/>
</dbReference>
<organism evidence="3 4">
    <name type="scientific">Hymenobacter aerilatus</name>
    <dbReference type="NCBI Taxonomy" id="2932251"/>
    <lineage>
        <taxon>Bacteria</taxon>
        <taxon>Pseudomonadati</taxon>
        <taxon>Bacteroidota</taxon>
        <taxon>Cytophagia</taxon>
        <taxon>Cytophagales</taxon>
        <taxon>Hymenobacteraceae</taxon>
        <taxon>Hymenobacter</taxon>
    </lineage>
</organism>
<dbReference type="RefSeq" id="WP_245096229.1">
    <property type="nucleotide sequence ID" value="NZ_CP095053.1"/>
</dbReference>
<dbReference type="GO" id="GO:0003677">
    <property type="term" value="F:DNA binding"/>
    <property type="evidence" value="ECO:0007669"/>
    <property type="project" value="InterPro"/>
</dbReference>
<keyword evidence="1" id="KW-0233">DNA recombination</keyword>
<keyword evidence="4" id="KW-1185">Reference proteome</keyword>
<evidence type="ECO:0000259" key="2">
    <source>
        <dbReference type="PROSITE" id="PS51898"/>
    </source>
</evidence>
<dbReference type="Proteomes" id="UP000829925">
    <property type="component" value="Chromosome"/>
</dbReference>
<dbReference type="SUPFAM" id="SSF56349">
    <property type="entry name" value="DNA breaking-rejoining enzymes"/>
    <property type="match status" value="1"/>
</dbReference>
<dbReference type="GO" id="GO:0006310">
    <property type="term" value="P:DNA recombination"/>
    <property type="evidence" value="ECO:0007669"/>
    <property type="project" value="UniProtKB-KW"/>
</dbReference>
<dbReference type="PANTHER" id="PTHR30349:SF64">
    <property type="entry name" value="PROPHAGE INTEGRASE INTD-RELATED"/>
    <property type="match status" value="1"/>
</dbReference>
<name>A0A8T9T1M6_9BACT</name>
<sequence length="341" mass="39383">MEVTAARTLADVYADWKTAYRARLAAKTLSNPQGLINRLAEWRPGQPATPQEFQPDAYGRCCPLEDFCAWLVQEARLPGKNGTKRDRGLYNNTISSYLKQLRKLLKFERLPFDWIEDDFGEEVERDPLTFEEVMQLYRHEPLELKEGSTNALSRRHVRDCFVFNCLTGPRYSDLARLKPSDLMLETFRDESGAAQQLPILVYDQQKIKRDKTKVHVALDPIAYEIWQRYQGKLPVPSNKHMVATIKQLCRAAGLKRKVTHVRGRGAERITREVELWQVVSCHTARYTFITLQFEGGADVVFIQDSVGHANLNTTRGYLKTRLKDRHTSTLAAFERLRRHSC</sequence>
<dbReference type="AlphaFoldDB" id="A0A8T9T1M6"/>
<dbReference type="PROSITE" id="PS51898">
    <property type="entry name" value="TYR_RECOMBINASE"/>
    <property type="match status" value="1"/>
</dbReference>